<comment type="caution">
    <text evidence="10">The sequence shown here is derived from an EMBL/GenBank/DDBJ whole genome shotgun (WGS) entry which is preliminary data.</text>
</comment>
<proteinExistence type="predicted"/>
<comment type="pathway">
    <text evidence="2">Cofactor biosynthesis; tetrahydrofolate biosynthesis; 2-amino-4-hydroxy-6-hydroxymethyl-7,8-dihydropteridine diphosphate from 7,8-dihydroneopterin triphosphate: step 4/4.</text>
</comment>
<gene>
    <name evidence="10" type="primary">folK</name>
    <name evidence="10" type="ORF">ACFORF_05290</name>
</gene>
<organism evidence="10 11">
    <name type="scientific">Streptococcus caprae</name>
    <dbReference type="NCBI Taxonomy" id="1640501"/>
    <lineage>
        <taxon>Bacteria</taxon>
        <taxon>Bacillati</taxon>
        <taxon>Bacillota</taxon>
        <taxon>Bacilli</taxon>
        <taxon>Lactobacillales</taxon>
        <taxon>Streptococcaceae</taxon>
        <taxon>Streptococcus</taxon>
    </lineage>
</organism>
<evidence type="ECO:0000256" key="6">
    <source>
        <dbReference type="ARBA" id="ARBA00022777"/>
    </source>
</evidence>
<sequence>MTRAYLSLGTNMGDRLGYLQQAIDALDKHKRIQVTQVSSVYETPAWGNENQADFLNIACQIETDLTPLELLDACQTIEQELGRVRHEHWGPRTIDLDILLFGDRIIAEQRLQVPHPYMRERAFVLVPLLELDDQLCHPVTETLLLDDLAVLDQSQIKKLSDRVD</sequence>
<dbReference type="CDD" id="cd00483">
    <property type="entry name" value="HPPK"/>
    <property type="match status" value="1"/>
</dbReference>
<name>A0ABV8CWG4_9STRE</name>
<dbReference type="Gene3D" id="3.30.70.560">
    <property type="entry name" value="7,8-Dihydro-6-hydroxymethylpterin-pyrophosphokinase HPPK"/>
    <property type="match status" value="1"/>
</dbReference>
<keyword evidence="8" id="KW-0289">Folate biosynthesis</keyword>
<dbReference type="EMBL" id="JBHRZV010000034">
    <property type="protein sequence ID" value="MFC3928015.1"/>
    <property type="molecule type" value="Genomic_DNA"/>
</dbReference>
<evidence type="ECO:0000256" key="3">
    <source>
        <dbReference type="ARBA" id="ARBA00013253"/>
    </source>
</evidence>
<dbReference type="RefSeq" id="WP_380426179.1">
    <property type="nucleotide sequence ID" value="NZ_JBHRZV010000034.1"/>
</dbReference>
<dbReference type="PROSITE" id="PS00794">
    <property type="entry name" value="HPPK"/>
    <property type="match status" value="1"/>
</dbReference>
<dbReference type="PANTHER" id="PTHR43071">
    <property type="entry name" value="2-AMINO-4-HYDROXY-6-HYDROXYMETHYLDIHYDROPTERIDINE PYROPHOSPHOKINASE"/>
    <property type="match status" value="1"/>
</dbReference>
<dbReference type="SUPFAM" id="SSF55083">
    <property type="entry name" value="6-hydroxymethyl-7,8-dihydropterin pyrophosphokinase, HPPK"/>
    <property type="match status" value="1"/>
</dbReference>
<dbReference type="NCBIfam" id="TIGR01498">
    <property type="entry name" value="folK"/>
    <property type="match status" value="1"/>
</dbReference>
<evidence type="ECO:0000313" key="10">
    <source>
        <dbReference type="EMBL" id="MFC3928015.1"/>
    </source>
</evidence>
<evidence type="ECO:0000256" key="1">
    <source>
        <dbReference type="ARBA" id="ARBA00000198"/>
    </source>
</evidence>
<evidence type="ECO:0000256" key="2">
    <source>
        <dbReference type="ARBA" id="ARBA00005051"/>
    </source>
</evidence>
<dbReference type="Proteomes" id="UP001595807">
    <property type="component" value="Unassembled WGS sequence"/>
</dbReference>
<dbReference type="Pfam" id="PF01288">
    <property type="entry name" value="HPPK"/>
    <property type="match status" value="1"/>
</dbReference>
<keyword evidence="6" id="KW-0418">Kinase</keyword>
<dbReference type="EC" id="2.7.6.3" evidence="3"/>
<keyword evidence="5" id="KW-0547">Nucleotide-binding</keyword>
<comment type="catalytic activity">
    <reaction evidence="1">
        <text>6-hydroxymethyl-7,8-dihydropterin + ATP = (7,8-dihydropterin-6-yl)methyl diphosphate + AMP + H(+)</text>
        <dbReference type="Rhea" id="RHEA:11412"/>
        <dbReference type="ChEBI" id="CHEBI:15378"/>
        <dbReference type="ChEBI" id="CHEBI:30616"/>
        <dbReference type="ChEBI" id="CHEBI:44841"/>
        <dbReference type="ChEBI" id="CHEBI:72950"/>
        <dbReference type="ChEBI" id="CHEBI:456215"/>
        <dbReference type="EC" id="2.7.6.3"/>
    </reaction>
</comment>
<evidence type="ECO:0000313" key="11">
    <source>
        <dbReference type="Proteomes" id="UP001595807"/>
    </source>
</evidence>
<dbReference type="InterPro" id="IPR000550">
    <property type="entry name" value="Hppk"/>
</dbReference>
<reference evidence="11" key="1">
    <citation type="journal article" date="2019" name="Int. J. Syst. Evol. Microbiol.">
        <title>The Global Catalogue of Microorganisms (GCM) 10K type strain sequencing project: providing services to taxonomists for standard genome sequencing and annotation.</title>
        <authorList>
            <consortium name="The Broad Institute Genomics Platform"/>
            <consortium name="The Broad Institute Genome Sequencing Center for Infectious Disease"/>
            <person name="Wu L."/>
            <person name="Ma J."/>
        </authorList>
    </citation>
    <scope>NUCLEOTIDE SEQUENCE [LARGE SCALE GENOMIC DNA]</scope>
    <source>
        <strain evidence="11">CCUG 67170</strain>
    </source>
</reference>
<keyword evidence="7" id="KW-0067">ATP-binding</keyword>
<evidence type="ECO:0000256" key="7">
    <source>
        <dbReference type="ARBA" id="ARBA00022840"/>
    </source>
</evidence>
<evidence type="ECO:0000256" key="8">
    <source>
        <dbReference type="ARBA" id="ARBA00022909"/>
    </source>
</evidence>
<evidence type="ECO:0000256" key="4">
    <source>
        <dbReference type="ARBA" id="ARBA00022679"/>
    </source>
</evidence>
<feature type="domain" description="7,8-dihydro-6-hydroxymethylpterin-pyrophosphokinase" evidence="9">
    <location>
        <begin position="88"/>
        <end position="99"/>
    </location>
</feature>
<evidence type="ECO:0000256" key="5">
    <source>
        <dbReference type="ARBA" id="ARBA00022741"/>
    </source>
</evidence>
<dbReference type="GO" id="GO:0003848">
    <property type="term" value="F:2-amino-4-hydroxy-6-hydroxymethyldihydropteridine diphosphokinase activity"/>
    <property type="evidence" value="ECO:0007669"/>
    <property type="project" value="UniProtKB-EC"/>
</dbReference>
<keyword evidence="11" id="KW-1185">Reference proteome</keyword>
<keyword evidence="4 10" id="KW-0808">Transferase</keyword>
<protein>
    <recommendedName>
        <fullName evidence="3">2-amino-4-hydroxy-6-hydroxymethyldihydropteridine diphosphokinase</fullName>
        <ecNumber evidence="3">2.7.6.3</ecNumber>
    </recommendedName>
</protein>
<dbReference type="InterPro" id="IPR035907">
    <property type="entry name" value="Hppk_sf"/>
</dbReference>
<accession>A0ABV8CWG4</accession>
<evidence type="ECO:0000259" key="9">
    <source>
        <dbReference type="PROSITE" id="PS00794"/>
    </source>
</evidence>
<dbReference type="PANTHER" id="PTHR43071:SF1">
    <property type="entry name" value="2-AMINO-4-HYDROXY-6-HYDROXYMETHYLDIHYDROPTERIDINE PYROPHOSPHOKINASE"/>
    <property type="match status" value="1"/>
</dbReference>